<dbReference type="RefSeq" id="WP_203774516.1">
    <property type="nucleotide sequence ID" value="NZ_BAAAYJ010000108.1"/>
</dbReference>
<proteinExistence type="predicted"/>
<dbReference type="Proteomes" id="UP000647172">
    <property type="component" value="Unassembled WGS sequence"/>
</dbReference>
<evidence type="ECO:0000313" key="3">
    <source>
        <dbReference type="Proteomes" id="UP000647172"/>
    </source>
</evidence>
<name>A0A919MSR1_9ACTN</name>
<feature type="transmembrane region" description="Helical" evidence="1">
    <location>
        <begin position="103"/>
        <end position="124"/>
    </location>
</feature>
<keyword evidence="1" id="KW-1133">Transmembrane helix</keyword>
<organism evidence="2 3">
    <name type="scientific">Actinoplanes nipponensis</name>
    <dbReference type="NCBI Taxonomy" id="135950"/>
    <lineage>
        <taxon>Bacteria</taxon>
        <taxon>Bacillati</taxon>
        <taxon>Actinomycetota</taxon>
        <taxon>Actinomycetes</taxon>
        <taxon>Micromonosporales</taxon>
        <taxon>Micromonosporaceae</taxon>
        <taxon>Actinoplanes</taxon>
    </lineage>
</organism>
<feature type="transmembrane region" description="Helical" evidence="1">
    <location>
        <begin position="29"/>
        <end position="58"/>
    </location>
</feature>
<evidence type="ECO:0000313" key="2">
    <source>
        <dbReference type="EMBL" id="GIE52833.1"/>
    </source>
</evidence>
<keyword evidence="3" id="KW-1185">Reference proteome</keyword>
<sequence>MRGALIAVGVIVMGYAVLGAATDLDLKPGGVVLFLAAVLVAHDAVLLPVTIACGALLARFAPRWARPSMQAAGITSLAVGFVALPLVLGYGRSGDNPSVLPLAYGRGLALILAMTWTAALVSAARARSRTAERRADRDSR</sequence>
<gene>
    <name evidence="2" type="ORF">Ani05nite_63670</name>
</gene>
<evidence type="ECO:0000256" key="1">
    <source>
        <dbReference type="SAM" id="Phobius"/>
    </source>
</evidence>
<dbReference type="EMBL" id="BOMQ01000075">
    <property type="protein sequence ID" value="GIE52833.1"/>
    <property type="molecule type" value="Genomic_DNA"/>
</dbReference>
<dbReference type="AlphaFoldDB" id="A0A919MSR1"/>
<keyword evidence="1" id="KW-0812">Transmembrane</keyword>
<accession>A0A919MSR1</accession>
<feature type="transmembrane region" description="Helical" evidence="1">
    <location>
        <begin position="70"/>
        <end position="91"/>
    </location>
</feature>
<keyword evidence="1" id="KW-0472">Membrane</keyword>
<comment type="caution">
    <text evidence="2">The sequence shown here is derived from an EMBL/GenBank/DDBJ whole genome shotgun (WGS) entry which is preliminary data.</text>
</comment>
<protein>
    <submittedName>
        <fullName evidence="2">Uncharacterized protein</fullName>
    </submittedName>
</protein>
<reference evidence="2" key="1">
    <citation type="submission" date="2021-01" db="EMBL/GenBank/DDBJ databases">
        <title>Whole genome shotgun sequence of Actinoplanes nipponensis NBRC 14063.</title>
        <authorList>
            <person name="Komaki H."/>
            <person name="Tamura T."/>
        </authorList>
    </citation>
    <scope>NUCLEOTIDE SEQUENCE</scope>
    <source>
        <strain evidence="2">NBRC 14063</strain>
    </source>
</reference>